<comment type="cofactor">
    <cofactor evidence="1">
        <name>Mg(2+)</name>
        <dbReference type="ChEBI" id="CHEBI:18420"/>
    </cofactor>
</comment>
<feature type="domain" description="Nudix hydrolase" evidence="6">
    <location>
        <begin position="37"/>
        <end position="171"/>
    </location>
</feature>
<dbReference type="InterPro" id="IPR020084">
    <property type="entry name" value="NUDIX_hydrolase_CS"/>
</dbReference>
<reference evidence="8" key="1">
    <citation type="journal article" date="2019" name="Int. J. Syst. Evol. Microbiol.">
        <title>The Global Catalogue of Microorganisms (GCM) 10K type strain sequencing project: providing services to taxonomists for standard genome sequencing and annotation.</title>
        <authorList>
            <consortium name="The Broad Institute Genomics Platform"/>
            <consortium name="The Broad Institute Genome Sequencing Center for Infectious Disease"/>
            <person name="Wu L."/>
            <person name="Ma J."/>
        </authorList>
    </citation>
    <scope>NUCLEOTIDE SEQUENCE [LARGE SCALE GENOMIC DNA]</scope>
    <source>
        <strain evidence="8">CGMCC 1.16031</strain>
    </source>
</reference>
<evidence type="ECO:0000256" key="1">
    <source>
        <dbReference type="ARBA" id="ARBA00001946"/>
    </source>
</evidence>
<gene>
    <name evidence="7" type="ORF">ACFP85_01895</name>
</gene>
<dbReference type="PROSITE" id="PS00893">
    <property type="entry name" value="NUDIX_BOX"/>
    <property type="match status" value="1"/>
</dbReference>
<evidence type="ECO:0000313" key="8">
    <source>
        <dbReference type="Proteomes" id="UP001596364"/>
    </source>
</evidence>
<sequence length="171" mass="18827">MENFSDFYCMRCGAQSVLLENHKALRCSACGFTYFHNVATAVGAIIVCGDEVLLLERGKEPGKGQLGLPGGFVDPFESAEQALIREISEETGIRVTQPLNYVGAWANQYPYGGVLYHTQDVYFEVALASKPSLTLQVAEVRAAHWVAREQIDLNQLAFCSARDALQHWLAG</sequence>
<keyword evidence="2" id="KW-0479">Metal-binding</keyword>
<dbReference type="InterPro" id="IPR000086">
    <property type="entry name" value="NUDIX_hydrolase_dom"/>
</dbReference>
<proteinExistence type="inferred from homology"/>
<dbReference type="Proteomes" id="UP001596364">
    <property type="component" value="Unassembled WGS sequence"/>
</dbReference>
<dbReference type="Gene3D" id="3.90.79.10">
    <property type="entry name" value="Nucleoside Triphosphate Pyrophosphohydrolase"/>
    <property type="match status" value="1"/>
</dbReference>
<dbReference type="SUPFAM" id="SSF55811">
    <property type="entry name" value="Nudix"/>
    <property type="match status" value="1"/>
</dbReference>
<dbReference type="InterPro" id="IPR015797">
    <property type="entry name" value="NUDIX_hydrolase-like_dom_sf"/>
</dbReference>
<dbReference type="PRINTS" id="PR00502">
    <property type="entry name" value="NUDIXFAMILY"/>
</dbReference>
<evidence type="ECO:0000256" key="2">
    <source>
        <dbReference type="ARBA" id="ARBA00022723"/>
    </source>
</evidence>
<evidence type="ECO:0000256" key="4">
    <source>
        <dbReference type="ARBA" id="ARBA00022842"/>
    </source>
</evidence>
<evidence type="ECO:0000256" key="3">
    <source>
        <dbReference type="ARBA" id="ARBA00022801"/>
    </source>
</evidence>
<dbReference type="InterPro" id="IPR020476">
    <property type="entry name" value="Nudix_hydrolase"/>
</dbReference>
<protein>
    <submittedName>
        <fullName evidence="7">NUDIX domain-containing protein</fullName>
    </submittedName>
</protein>
<dbReference type="EMBL" id="JBHSUS010000001">
    <property type="protein sequence ID" value="MFC6438906.1"/>
    <property type="molecule type" value="Genomic_DNA"/>
</dbReference>
<evidence type="ECO:0000256" key="5">
    <source>
        <dbReference type="RuleBase" id="RU003476"/>
    </source>
</evidence>
<keyword evidence="8" id="KW-1185">Reference proteome</keyword>
<name>A0ABW1XGM5_9ALTE</name>
<dbReference type="CDD" id="cd04681">
    <property type="entry name" value="NUDIX_Hydrolase"/>
    <property type="match status" value="1"/>
</dbReference>
<dbReference type="PROSITE" id="PS51462">
    <property type="entry name" value="NUDIX"/>
    <property type="match status" value="1"/>
</dbReference>
<evidence type="ECO:0000313" key="7">
    <source>
        <dbReference type="EMBL" id="MFC6438906.1"/>
    </source>
</evidence>
<organism evidence="7 8">
    <name type="scientific">Pseudobowmanella zhangzhouensis</name>
    <dbReference type="NCBI Taxonomy" id="1537679"/>
    <lineage>
        <taxon>Bacteria</taxon>
        <taxon>Pseudomonadati</taxon>
        <taxon>Pseudomonadota</taxon>
        <taxon>Gammaproteobacteria</taxon>
        <taxon>Alteromonadales</taxon>
        <taxon>Alteromonadaceae</taxon>
    </lineage>
</organism>
<comment type="similarity">
    <text evidence="5">Belongs to the Nudix hydrolase family.</text>
</comment>
<dbReference type="PANTHER" id="PTHR42904:SF12">
    <property type="entry name" value="ADP-RIBOSE PYROPHOSPHATASE-RELATED"/>
    <property type="match status" value="1"/>
</dbReference>
<dbReference type="InterPro" id="IPR050241">
    <property type="entry name" value="NAD-cap_RNA_hydrolase_NudC"/>
</dbReference>
<keyword evidence="4" id="KW-0460">Magnesium</keyword>
<accession>A0ABW1XGM5</accession>
<keyword evidence="3 5" id="KW-0378">Hydrolase</keyword>
<dbReference type="PANTHER" id="PTHR42904">
    <property type="entry name" value="NUDIX HYDROLASE, NUDC SUBFAMILY"/>
    <property type="match status" value="1"/>
</dbReference>
<comment type="caution">
    <text evidence="7">The sequence shown here is derived from an EMBL/GenBank/DDBJ whole genome shotgun (WGS) entry which is preliminary data.</text>
</comment>
<evidence type="ECO:0000259" key="6">
    <source>
        <dbReference type="PROSITE" id="PS51462"/>
    </source>
</evidence>
<dbReference type="Pfam" id="PF00293">
    <property type="entry name" value="NUDIX"/>
    <property type="match status" value="1"/>
</dbReference>
<dbReference type="RefSeq" id="WP_131259016.1">
    <property type="nucleotide sequence ID" value="NZ_JBHSUS010000001.1"/>
</dbReference>